<dbReference type="GeneID" id="6015256"/>
<reference evidence="1 2" key="1">
    <citation type="journal article" date="2010" name="Proc. Natl. Acad. Sci. U.S.A.">
        <title>Insights into evolution of multicellular fungi from the assembled chromosomes of the mushroom Coprinopsis cinerea (Coprinus cinereus).</title>
        <authorList>
            <person name="Stajich J.E."/>
            <person name="Wilke S.K."/>
            <person name="Ahren D."/>
            <person name="Au C.H."/>
            <person name="Birren B.W."/>
            <person name="Borodovsky M."/>
            <person name="Burns C."/>
            <person name="Canback B."/>
            <person name="Casselton L.A."/>
            <person name="Cheng C.K."/>
            <person name="Deng J."/>
            <person name="Dietrich F.S."/>
            <person name="Fargo D.C."/>
            <person name="Farman M.L."/>
            <person name="Gathman A.C."/>
            <person name="Goldberg J."/>
            <person name="Guigo R."/>
            <person name="Hoegger P.J."/>
            <person name="Hooker J.B."/>
            <person name="Huggins A."/>
            <person name="James T.Y."/>
            <person name="Kamada T."/>
            <person name="Kilaru S."/>
            <person name="Kodira C."/>
            <person name="Kues U."/>
            <person name="Kupfer D."/>
            <person name="Kwan H.S."/>
            <person name="Lomsadze A."/>
            <person name="Li W."/>
            <person name="Lilly W.W."/>
            <person name="Ma L.J."/>
            <person name="Mackey A.J."/>
            <person name="Manning G."/>
            <person name="Martin F."/>
            <person name="Muraguchi H."/>
            <person name="Natvig D.O."/>
            <person name="Palmerini H."/>
            <person name="Ramesh M.A."/>
            <person name="Rehmeyer C.J."/>
            <person name="Roe B.A."/>
            <person name="Shenoy N."/>
            <person name="Stanke M."/>
            <person name="Ter-Hovhannisyan V."/>
            <person name="Tunlid A."/>
            <person name="Velagapudi R."/>
            <person name="Vision T.J."/>
            <person name="Zeng Q."/>
            <person name="Zolan M.E."/>
            <person name="Pukkila P.J."/>
        </authorList>
    </citation>
    <scope>NUCLEOTIDE SEQUENCE [LARGE SCALE GENOMIC DNA]</scope>
    <source>
        <strain evidence="2">Okayama-7 / 130 / ATCC MYA-4618 / FGSC 9003</strain>
    </source>
</reference>
<keyword evidence="2" id="KW-1185">Reference proteome</keyword>
<accession>A8P426</accession>
<name>A8P426_COPC7</name>
<dbReference type="Proteomes" id="UP000001861">
    <property type="component" value="Unassembled WGS sequence"/>
</dbReference>
<proteinExistence type="predicted"/>
<organism evidence="1 2">
    <name type="scientific">Coprinopsis cinerea (strain Okayama-7 / 130 / ATCC MYA-4618 / FGSC 9003)</name>
    <name type="common">Inky cap fungus</name>
    <name type="synonym">Hormographiella aspergillata</name>
    <dbReference type="NCBI Taxonomy" id="240176"/>
    <lineage>
        <taxon>Eukaryota</taxon>
        <taxon>Fungi</taxon>
        <taxon>Dikarya</taxon>
        <taxon>Basidiomycota</taxon>
        <taxon>Agaricomycotina</taxon>
        <taxon>Agaricomycetes</taxon>
        <taxon>Agaricomycetidae</taxon>
        <taxon>Agaricales</taxon>
        <taxon>Agaricineae</taxon>
        <taxon>Psathyrellaceae</taxon>
        <taxon>Coprinopsis</taxon>
    </lineage>
</organism>
<comment type="caution">
    <text evidence="1">The sequence shown here is derived from an EMBL/GenBank/DDBJ whole genome shotgun (WGS) entry which is preliminary data.</text>
</comment>
<dbReference type="AlphaFoldDB" id="A8P426"/>
<dbReference type="KEGG" id="cci:CC1G_07854"/>
<sequence>MCQYSEDFFKYSACGHIVTTGRQVALDERYDCGSSMCYYSIRHKELAPHSCVARNCNRKSVANVPNNLKAREGFCPACIKKNTQKGADTVPADGMFSMDC</sequence>
<protein>
    <submittedName>
        <fullName evidence="1">Uncharacterized protein</fullName>
    </submittedName>
</protein>
<dbReference type="RefSeq" id="XP_001838663.1">
    <property type="nucleotide sequence ID" value="XM_001838611.1"/>
</dbReference>
<evidence type="ECO:0000313" key="1">
    <source>
        <dbReference type="EMBL" id="EAU83172.1"/>
    </source>
</evidence>
<dbReference type="EMBL" id="AACS02000004">
    <property type="protein sequence ID" value="EAU83172.1"/>
    <property type="molecule type" value="Genomic_DNA"/>
</dbReference>
<dbReference type="VEuPathDB" id="FungiDB:CC1G_07854"/>
<dbReference type="InParanoid" id="A8P426"/>
<evidence type="ECO:0000313" key="2">
    <source>
        <dbReference type="Proteomes" id="UP000001861"/>
    </source>
</evidence>
<gene>
    <name evidence="1" type="ORF">CC1G_07854</name>
</gene>